<protein>
    <submittedName>
        <fullName evidence="1">Uncharacterized protein</fullName>
    </submittedName>
</protein>
<evidence type="ECO:0000313" key="2">
    <source>
        <dbReference type="Proteomes" id="UP001234297"/>
    </source>
</evidence>
<comment type="caution">
    <text evidence="1">The sequence shown here is derived from an EMBL/GenBank/DDBJ whole genome shotgun (WGS) entry which is preliminary data.</text>
</comment>
<gene>
    <name evidence="1" type="ORF">MRB53_010237</name>
</gene>
<name>A0ACC2LR96_PERAE</name>
<dbReference type="EMBL" id="CM056811">
    <property type="protein sequence ID" value="KAJ8635970.1"/>
    <property type="molecule type" value="Genomic_DNA"/>
</dbReference>
<evidence type="ECO:0000313" key="1">
    <source>
        <dbReference type="EMBL" id="KAJ8635970.1"/>
    </source>
</evidence>
<dbReference type="Proteomes" id="UP001234297">
    <property type="component" value="Chromosome 3"/>
</dbReference>
<organism evidence="1 2">
    <name type="scientific">Persea americana</name>
    <name type="common">Avocado</name>
    <dbReference type="NCBI Taxonomy" id="3435"/>
    <lineage>
        <taxon>Eukaryota</taxon>
        <taxon>Viridiplantae</taxon>
        <taxon>Streptophyta</taxon>
        <taxon>Embryophyta</taxon>
        <taxon>Tracheophyta</taxon>
        <taxon>Spermatophyta</taxon>
        <taxon>Magnoliopsida</taxon>
        <taxon>Magnoliidae</taxon>
        <taxon>Laurales</taxon>
        <taxon>Lauraceae</taxon>
        <taxon>Persea</taxon>
    </lineage>
</organism>
<sequence length="326" mass="37755">MVADAMQFAKRCQKCQVHGDYVHMPPEWLHHTAISWPFEAWGMDIIGPISPPSSKSHRFIFAATDYFSKWSEAFAFSEMKTSSVLQFLRTNIICRFGIPKRFVHDNGPQFRDHRFYGFCDKYKIQSCPSTPYNLAANGLAEAFNKTLCKILKKMVSTHKRDWSDKLLEALWAYWTTVRGPTHSTPFSLVYGCEAVVPLEVQIPSLRVSLQNEMTQESNVKLRLQELDNLDKRRLEALQSVELYQARMAGSFHKRVRQRAHKKGDLVLAVKRPMVFSHKFKGKFEPKWEGPFVIDKVFSNGAYALLNMEGDRCMLPINGKFLKRYYP</sequence>
<keyword evidence="2" id="KW-1185">Reference proteome</keyword>
<proteinExistence type="predicted"/>
<accession>A0ACC2LR96</accession>
<reference evidence="1 2" key="1">
    <citation type="journal article" date="2022" name="Hortic Res">
        <title>A haplotype resolved chromosomal level avocado genome allows analysis of novel avocado genes.</title>
        <authorList>
            <person name="Nath O."/>
            <person name="Fletcher S.J."/>
            <person name="Hayward A."/>
            <person name="Shaw L.M."/>
            <person name="Masouleh A.K."/>
            <person name="Furtado A."/>
            <person name="Henry R.J."/>
            <person name="Mitter N."/>
        </authorList>
    </citation>
    <scope>NUCLEOTIDE SEQUENCE [LARGE SCALE GENOMIC DNA]</scope>
    <source>
        <strain evidence="2">cv. Hass</strain>
    </source>
</reference>